<dbReference type="PANTHER" id="PTHR48107:SF7">
    <property type="entry name" value="RE15974P"/>
    <property type="match status" value="1"/>
</dbReference>
<comment type="similarity">
    <text evidence="1">Belongs to the short-chain dehydrogenases/reductases (SDR) family.</text>
</comment>
<dbReference type="OrthoDB" id="47007at2759"/>
<dbReference type="Gene3D" id="3.40.50.720">
    <property type="entry name" value="NAD(P)-binding Rossmann-like Domain"/>
    <property type="match status" value="1"/>
</dbReference>
<dbReference type="Proteomes" id="UP000398389">
    <property type="component" value="Unassembled WGS sequence"/>
</dbReference>
<sequence length="249" mass="26767">MSLTGKTVIITGGVKNLGALTARLLVPLGNPNLVLHYHSEADKVEGEKFVKELAGLGSKAIIVQGALQKPADNVKLFDAAIKEFGGVDIAINNVGKVLKKPIVDISEAEYDSMFDANTKSAFFFLQEAGKKLNKDGRIVMVVTSLLGAFTPFYSTYGGSKGAVEHFVRAAAKEFQSKGISVSCVAPGPMDTPFFYAQESKESTEYMKSVSLNGKLTDIKDIAPLIKFLVTEGWWITGTTIFANGGFTTR</sequence>
<evidence type="ECO:0000256" key="1">
    <source>
        <dbReference type="ARBA" id="ARBA00006484"/>
    </source>
</evidence>
<dbReference type="PANTHER" id="PTHR48107">
    <property type="entry name" value="NADPH-DEPENDENT ALDEHYDE REDUCTASE-LIKE PROTEIN, CHLOROPLASTIC-RELATED"/>
    <property type="match status" value="1"/>
</dbReference>
<keyword evidence="2" id="KW-0560">Oxidoreductase</keyword>
<dbReference type="SUPFAM" id="SSF51735">
    <property type="entry name" value="NAD(P)-binding Rossmann-fold domains"/>
    <property type="match status" value="1"/>
</dbReference>
<accession>A0A5E8BAS7</accession>
<proteinExistence type="inferred from homology"/>
<reference evidence="3 4" key="1">
    <citation type="submission" date="2019-09" db="EMBL/GenBank/DDBJ databases">
        <authorList>
            <person name="Brejova B."/>
        </authorList>
    </citation>
    <scope>NUCLEOTIDE SEQUENCE [LARGE SCALE GENOMIC DNA]</scope>
</reference>
<dbReference type="GeneID" id="43580029"/>
<name>A0A5E8BAS7_9ASCO</name>
<dbReference type="NCBIfam" id="NF009385">
    <property type="entry name" value="PRK12744.1"/>
    <property type="match status" value="1"/>
</dbReference>
<protein>
    <submittedName>
        <fullName evidence="3">Uncharacterized protein</fullName>
    </submittedName>
</protein>
<dbReference type="PRINTS" id="PR00080">
    <property type="entry name" value="SDRFAMILY"/>
</dbReference>
<dbReference type="Pfam" id="PF13561">
    <property type="entry name" value="adh_short_C2"/>
    <property type="match status" value="1"/>
</dbReference>
<keyword evidence="4" id="KW-1185">Reference proteome</keyword>
<dbReference type="RefSeq" id="XP_031851820.1">
    <property type="nucleotide sequence ID" value="XM_031995929.1"/>
</dbReference>
<dbReference type="EMBL" id="CABVLU010000001">
    <property type="protein sequence ID" value="VVT46423.1"/>
    <property type="molecule type" value="Genomic_DNA"/>
</dbReference>
<evidence type="ECO:0000313" key="4">
    <source>
        <dbReference type="Proteomes" id="UP000398389"/>
    </source>
</evidence>
<evidence type="ECO:0000256" key="2">
    <source>
        <dbReference type="ARBA" id="ARBA00023002"/>
    </source>
</evidence>
<gene>
    <name evidence="3" type="ORF">SAPINGB_P001206</name>
</gene>
<dbReference type="InterPro" id="IPR036291">
    <property type="entry name" value="NAD(P)-bd_dom_sf"/>
</dbReference>
<organism evidence="3 4">
    <name type="scientific">Magnusiomyces paraingens</name>
    <dbReference type="NCBI Taxonomy" id="2606893"/>
    <lineage>
        <taxon>Eukaryota</taxon>
        <taxon>Fungi</taxon>
        <taxon>Dikarya</taxon>
        <taxon>Ascomycota</taxon>
        <taxon>Saccharomycotina</taxon>
        <taxon>Dipodascomycetes</taxon>
        <taxon>Dipodascales</taxon>
        <taxon>Dipodascaceae</taxon>
        <taxon>Magnusiomyces</taxon>
    </lineage>
</organism>
<dbReference type="GO" id="GO:0016614">
    <property type="term" value="F:oxidoreductase activity, acting on CH-OH group of donors"/>
    <property type="evidence" value="ECO:0007669"/>
    <property type="project" value="UniProtKB-ARBA"/>
</dbReference>
<evidence type="ECO:0000313" key="3">
    <source>
        <dbReference type="EMBL" id="VVT46423.1"/>
    </source>
</evidence>
<dbReference type="InterPro" id="IPR002347">
    <property type="entry name" value="SDR_fam"/>
</dbReference>
<dbReference type="AlphaFoldDB" id="A0A5E8BAS7"/>
<dbReference type="PRINTS" id="PR00081">
    <property type="entry name" value="GDHRDH"/>
</dbReference>